<gene>
    <name evidence="4" type="primary">ddl</name>
    <name evidence="9" type="ORF">COU16_01555</name>
</gene>
<dbReference type="InterPro" id="IPR011095">
    <property type="entry name" value="Dala_Dala_lig_C"/>
</dbReference>
<accession>A0A2H0UES0</accession>
<reference evidence="10" key="1">
    <citation type="submission" date="2017-09" db="EMBL/GenBank/DDBJ databases">
        <title>Depth-based differentiation of microbial function through sediment-hosted aquifers and enrichment of novel symbionts in the deep terrestrial subsurface.</title>
        <authorList>
            <person name="Probst A.J."/>
            <person name="Ladd B."/>
            <person name="Jarett J.K."/>
            <person name="Geller-Mcgrath D.E."/>
            <person name="Sieber C.M.K."/>
            <person name="Emerson J.B."/>
            <person name="Anantharaman K."/>
            <person name="Thomas B.C."/>
            <person name="Malmstrom R."/>
            <person name="Stieglmeier M."/>
            <person name="Klingl A."/>
            <person name="Woyke T."/>
            <person name="Ryan C.M."/>
            <person name="Banfield J.F."/>
        </authorList>
    </citation>
    <scope>NUCLEOTIDE SEQUENCE [LARGE SCALE GENOMIC DNA]</scope>
</reference>
<keyword evidence="4" id="KW-0963">Cytoplasm</keyword>
<evidence type="ECO:0000256" key="6">
    <source>
        <dbReference type="PIRSR" id="PIRSR039102-3"/>
    </source>
</evidence>
<sequence>MSKIRVAVLRGGPSEEYEVSMKTGDAVLASLSRDLFEPLDITITKTGEWLHRGVSRYPEQILQSVDAVFIALHGAFGEDGKLQRILERAGVPFTGSRSYASSIAMNKVLTKDHLRDFGLKMPPHMVVTRDSKRNLHGLSESIADMFGPEYVIKPISSGSSVGTMMVKNPTLLASALSDALNIYDQVLVEKRIVGKEATCGVLNRFRGEELYALPAIEIIPPQKSDFFSADVKYTGETEEVCPGRFTHTEKKEMERIARLVHETLDLAQYSRSDFMIADDGIYFLEVNTLPGLTEESLFPKAMTAVGASHRELVHHLIMDLLR</sequence>
<dbReference type="InterPro" id="IPR005905">
    <property type="entry name" value="D_ala_D_ala"/>
</dbReference>
<evidence type="ECO:0000256" key="7">
    <source>
        <dbReference type="PROSITE-ProRule" id="PRU00409"/>
    </source>
</evidence>
<organism evidence="9 10">
    <name type="scientific">Candidatus Kaiserbacteria bacterium CG10_big_fil_rev_8_21_14_0_10_47_16</name>
    <dbReference type="NCBI Taxonomy" id="1974608"/>
    <lineage>
        <taxon>Bacteria</taxon>
        <taxon>Candidatus Kaiseribacteriota</taxon>
    </lineage>
</organism>
<dbReference type="SUPFAM" id="SSF56059">
    <property type="entry name" value="Glutathione synthetase ATP-binding domain-like"/>
    <property type="match status" value="1"/>
</dbReference>
<feature type="binding site" evidence="6">
    <location>
        <position position="287"/>
    </location>
    <ligand>
        <name>Mg(2+)</name>
        <dbReference type="ChEBI" id="CHEBI:18420"/>
        <label>2</label>
    </ligand>
</feature>
<feature type="active site" evidence="5">
    <location>
        <position position="296"/>
    </location>
</feature>
<dbReference type="InterPro" id="IPR013815">
    <property type="entry name" value="ATP_grasp_subdomain_1"/>
</dbReference>
<dbReference type="PANTHER" id="PTHR23132:SF23">
    <property type="entry name" value="D-ALANINE--D-ALANINE LIGASE B"/>
    <property type="match status" value="1"/>
</dbReference>
<dbReference type="PROSITE" id="PS50975">
    <property type="entry name" value="ATP_GRASP"/>
    <property type="match status" value="1"/>
</dbReference>
<dbReference type="GO" id="GO:0071555">
    <property type="term" value="P:cell wall organization"/>
    <property type="evidence" value="ECO:0007669"/>
    <property type="project" value="UniProtKB-KW"/>
</dbReference>
<evidence type="ECO:0000313" key="9">
    <source>
        <dbReference type="EMBL" id="PIR84265.1"/>
    </source>
</evidence>
<feature type="binding site" evidence="6">
    <location>
        <position position="273"/>
    </location>
    <ligand>
        <name>Mg(2+)</name>
        <dbReference type="ChEBI" id="CHEBI:18420"/>
        <label>1</label>
    </ligand>
</feature>
<comment type="pathway">
    <text evidence="4">Cell wall biogenesis; peptidoglycan biosynthesis.</text>
</comment>
<feature type="binding site" evidence="6">
    <location>
        <position position="285"/>
    </location>
    <ligand>
        <name>Mg(2+)</name>
        <dbReference type="ChEBI" id="CHEBI:18420"/>
        <label>1</label>
    </ligand>
</feature>
<evidence type="ECO:0000256" key="4">
    <source>
        <dbReference type="HAMAP-Rule" id="MF_00047"/>
    </source>
</evidence>
<dbReference type="GO" id="GO:0009252">
    <property type="term" value="P:peptidoglycan biosynthetic process"/>
    <property type="evidence" value="ECO:0007669"/>
    <property type="project" value="UniProtKB-UniRule"/>
</dbReference>
<dbReference type="Proteomes" id="UP000229344">
    <property type="component" value="Unassembled WGS sequence"/>
</dbReference>
<evidence type="ECO:0000256" key="5">
    <source>
        <dbReference type="PIRSR" id="PIRSR039102-1"/>
    </source>
</evidence>
<evidence type="ECO:0000256" key="1">
    <source>
        <dbReference type="ARBA" id="ARBA00010871"/>
    </source>
</evidence>
<comment type="caution">
    <text evidence="9">The sequence shown here is derived from an EMBL/GenBank/DDBJ whole genome shotgun (WGS) entry which is preliminary data.</text>
</comment>
<keyword evidence="6" id="KW-0479">Metal-binding</keyword>
<comment type="cofactor">
    <cofactor evidence="6">
        <name>Mg(2+)</name>
        <dbReference type="ChEBI" id="CHEBI:18420"/>
    </cofactor>
    <cofactor evidence="6">
        <name>Mn(2+)</name>
        <dbReference type="ChEBI" id="CHEBI:29035"/>
    </cofactor>
    <text evidence="6">Binds 2 magnesium or manganese ions per subunit.</text>
</comment>
<evidence type="ECO:0000256" key="3">
    <source>
        <dbReference type="ARBA" id="ARBA00023316"/>
    </source>
</evidence>
<dbReference type="InterPro" id="IPR011761">
    <property type="entry name" value="ATP-grasp"/>
</dbReference>
<dbReference type="GO" id="GO:0008716">
    <property type="term" value="F:D-alanine-D-alanine ligase activity"/>
    <property type="evidence" value="ECO:0007669"/>
    <property type="project" value="UniProtKB-UniRule"/>
</dbReference>
<dbReference type="InterPro" id="IPR011127">
    <property type="entry name" value="Dala_Dala_lig_N"/>
</dbReference>
<dbReference type="Gene3D" id="3.40.50.20">
    <property type="match status" value="1"/>
</dbReference>
<dbReference type="HAMAP" id="MF_00047">
    <property type="entry name" value="Dala_Dala_lig"/>
    <property type="match status" value="1"/>
</dbReference>
<proteinExistence type="inferred from homology"/>
<keyword evidence="6" id="KW-0460">Magnesium</keyword>
<dbReference type="InterPro" id="IPR016185">
    <property type="entry name" value="PreATP-grasp_dom_sf"/>
</dbReference>
<evidence type="ECO:0000256" key="2">
    <source>
        <dbReference type="ARBA" id="ARBA00022598"/>
    </source>
</evidence>
<dbReference type="GO" id="GO:0046872">
    <property type="term" value="F:metal ion binding"/>
    <property type="evidence" value="ECO:0007669"/>
    <property type="project" value="UniProtKB-KW"/>
</dbReference>
<dbReference type="UniPathway" id="UPA00219"/>
<dbReference type="GO" id="GO:0005737">
    <property type="term" value="C:cytoplasm"/>
    <property type="evidence" value="ECO:0007669"/>
    <property type="project" value="UniProtKB-SubCell"/>
</dbReference>
<evidence type="ECO:0000259" key="8">
    <source>
        <dbReference type="PROSITE" id="PS50975"/>
    </source>
</evidence>
<comment type="similarity">
    <text evidence="1 4">Belongs to the D-alanine--D-alanine ligase family.</text>
</comment>
<protein>
    <recommendedName>
        <fullName evidence="4">D-alanine--D-alanine ligase</fullName>
        <ecNumber evidence="4">6.3.2.4</ecNumber>
    </recommendedName>
    <alternativeName>
        <fullName evidence="4">D-Ala-D-Ala ligase</fullName>
    </alternativeName>
    <alternativeName>
        <fullName evidence="4">D-alanylalanine synthetase</fullName>
    </alternativeName>
</protein>
<dbReference type="PIRSF" id="PIRSF039102">
    <property type="entry name" value="Ddl/VanB"/>
    <property type="match status" value="1"/>
</dbReference>
<dbReference type="SUPFAM" id="SSF52440">
    <property type="entry name" value="PreATP-grasp domain"/>
    <property type="match status" value="1"/>
</dbReference>
<dbReference type="Gene3D" id="3.30.1490.20">
    <property type="entry name" value="ATP-grasp fold, A domain"/>
    <property type="match status" value="1"/>
</dbReference>
<dbReference type="Pfam" id="PF01820">
    <property type="entry name" value="Dala_Dala_lig_N"/>
    <property type="match status" value="2"/>
</dbReference>
<dbReference type="GO" id="GO:0008360">
    <property type="term" value="P:regulation of cell shape"/>
    <property type="evidence" value="ECO:0007669"/>
    <property type="project" value="UniProtKB-KW"/>
</dbReference>
<dbReference type="EC" id="6.3.2.4" evidence="4"/>
<feature type="binding site" evidence="6">
    <location>
        <position position="285"/>
    </location>
    <ligand>
        <name>Mg(2+)</name>
        <dbReference type="ChEBI" id="CHEBI:18420"/>
        <label>2</label>
    </ligand>
</feature>
<dbReference type="EMBL" id="PFBI01000006">
    <property type="protein sequence ID" value="PIR84265.1"/>
    <property type="molecule type" value="Genomic_DNA"/>
</dbReference>
<dbReference type="NCBIfam" id="NF002378">
    <property type="entry name" value="PRK01372.1"/>
    <property type="match status" value="1"/>
</dbReference>
<keyword evidence="6" id="KW-0464">Manganese</keyword>
<keyword evidence="4" id="KW-0133">Cell shape</keyword>
<feature type="domain" description="ATP-grasp" evidence="8">
    <location>
        <begin position="111"/>
        <end position="318"/>
    </location>
</feature>
<keyword evidence="2 4" id="KW-0436">Ligase</keyword>
<dbReference type="Pfam" id="PF07478">
    <property type="entry name" value="Dala_Dala_lig_C"/>
    <property type="match status" value="1"/>
</dbReference>
<keyword evidence="7" id="KW-0547">Nucleotide-binding</keyword>
<comment type="subcellular location">
    <subcellularLocation>
        <location evidence="4">Cytoplasm</location>
    </subcellularLocation>
</comment>
<evidence type="ECO:0000313" key="10">
    <source>
        <dbReference type="Proteomes" id="UP000229344"/>
    </source>
</evidence>
<keyword evidence="4" id="KW-0573">Peptidoglycan synthesis</keyword>
<comment type="catalytic activity">
    <reaction evidence="4">
        <text>2 D-alanine + ATP = D-alanyl-D-alanine + ADP + phosphate + H(+)</text>
        <dbReference type="Rhea" id="RHEA:11224"/>
        <dbReference type="ChEBI" id="CHEBI:15378"/>
        <dbReference type="ChEBI" id="CHEBI:30616"/>
        <dbReference type="ChEBI" id="CHEBI:43474"/>
        <dbReference type="ChEBI" id="CHEBI:57416"/>
        <dbReference type="ChEBI" id="CHEBI:57822"/>
        <dbReference type="ChEBI" id="CHEBI:456216"/>
        <dbReference type="EC" id="6.3.2.4"/>
    </reaction>
</comment>
<keyword evidence="7" id="KW-0067">ATP-binding</keyword>
<keyword evidence="3 4" id="KW-0961">Cell wall biogenesis/degradation</keyword>
<feature type="active site" evidence="5">
    <location>
        <position position="16"/>
    </location>
</feature>
<dbReference type="AlphaFoldDB" id="A0A2H0UES0"/>
<feature type="active site" evidence="5">
    <location>
        <position position="159"/>
    </location>
</feature>
<dbReference type="PANTHER" id="PTHR23132">
    <property type="entry name" value="D-ALANINE--D-ALANINE LIGASE"/>
    <property type="match status" value="1"/>
</dbReference>
<comment type="function">
    <text evidence="4">Cell wall formation.</text>
</comment>
<dbReference type="Gene3D" id="3.30.470.20">
    <property type="entry name" value="ATP-grasp fold, B domain"/>
    <property type="match status" value="1"/>
</dbReference>
<dbReference type="GO" id="GO:0005524">
    <property type="term" value="F:ATP binding"/>
    <property type="evidence" value="ECO:0007669"/>
    <property type="project" value="UniProtKB-UniRule"/>
</dbReference>
<name>A0A2H0UES0_9BACT</name>